<evidence type="ECO:0000313" key="2">
    <source>
        <dbReference type="EMBL" id="QBO56959.1"/>
    </source>
</evidence>
<dbReference type="OrthoDB" id="5638848at2"/>
<protein>
    <recommendedName>
        <fullName evidence="1">NadR/Ttd14 AAA domain-containing protein</fullName>
    </recommendedName>
</protein>
<keyword evidence="3" id="KW-1185">Reference proteome</keyword>
<organism evidence="2 3">
    <name type="scientific">Chryseobacterium salivictor</name>
    <dbReference type="NCBI Taxonomy" id="2547600"/>
    <lineage>
        <taxon>Bacteria</taxon>
        <taxon>Pseudomonadati</taxon>
        <taxon>Bacteroidota</taxon>
        <taxon>Flavobacteriia</taxon>
        <taxon>Flavobacteriales</taxon>
        <taxon>Weeksellaceae</taxon>
        <taxon>Chryseobacterium group</taxon>
        <taxon>Chryseobacterium</taxon>
    </lineage>
</organism>
<feature type="domain" description="NadR/Ttd14 AAA" evidence="1">
    <location>
        <begin position="12"/>
        <end position="171"/>
    </location>
</feature>
<dbReference type="EMBL" id="CP037954">
    <property type="protein sequence ID" value="QBO56959.1"/>
    <property type="molecule type" value="Genomic_DNA"/>
</dbReference>
<dbReference type="AlphaFoldDB" id="A0A4P6ZC57"/>
<dbReference type="RefSeq" id="WP_133438502.1">
    <property type="nucleotide sequence ID" value="NZ_CP037954.1"/>
</dbReference>
<dbReference type="InterPro" id="IPR038727">
    <property type="entry name" value="NadR/Ttd14_AAA_dom"/>
</dbReference>
<dbReference type="Pfam" id="PF13521">
    <property type="entry name" value="AAA_28"/>
    <property type="match status" value="1"/>
</dbReference>
<dbReference type="InterPro" id="IPR027417">
    <property type="entry name" value="P-loop_NTPase"/>
</dbReference>
<name>A0A4P6ZC57_9FLAO</name>
<gene>
    <name evidence="2" type="ORF">NBC122_00101</name>
</gene>
<proteinExistence type="predicted"/>
<dbReference type="Gene3D" id="3.40.50.300">
    <property type="entry name" value="P-loop containing nucleotide triphosphate hydrolases"/>
    <property type="match status" value="1"/>
</dbReference>
<reference evidence="2 3" key="1">
    <citation type="submission" date="2019-03" db="EMBL/GenBank/DDBJ databases">
        <authorList>
            <person name="Kim H."/>
            <person name="Yu S.-M."/>
        </authorList>
    </citation>
    <scope>NUCLEOTIDE SEQUENCE [LARGE SCALE GENOMIC DNA]</scope>
    <source>
        <strain evidence="2 3">NBC122</strain>
    </source>
</reference>
<accession>A0A4P6ZC57</accession>
<evidence type="ECO:0000313" key="3">
    <source>
        <dbReference type="Proteomes" id="UP000294419"/>
    </source>
</evidence>
<dbReference type="KEGG" id="csal:NBC122_00101"/>
<dbReference type="SUPFAM" id="SSF52540">
    <property type="entry name" value="P-loop containing nucleoside triphosphate hydrolases"/>
    <property type="match status" value="1"/>
</dbReference>
<sequence length="179" mass="21075">MENRKIQTNWNVITGGPCTGKTTLVDLLAKRGYKTTVEFARHYIDMQEIKGRTVEEIRKNKKEFQLNVLKMQIAKESSLDPHEQVFLDRALPDAMAYYQFLGLKYDDILLEECHKYAYHKIFILDRLPLTNDYARLEDESEQVRIHNLIISVYESLHFPLVHVPVIPPEERVDFILKNI</sequence>
<dbReference type="Proteomes" id="UP000294419">
    <property type="component" value="Chromosome"/>
</dbReference>
<evidence type="ECO:0000259" key="1">
    <source>
        <dbReference type="Pfam" id="PF13521"/>
    </source>
</evidence>